<comment type="function">
    <text evidence="4">Inclusion body (IB) resident protein that interacts strongly with lipid droplet (LD) proteins. Involved in LD-mediated IB clearing after protein folding stress, probably by enabling access to the IBs of an LD-stored soluble sterol derivative that acts as a chaperone in inclusion clearing.</text>
</comment>
<keyword evidence="6" id="KW-1133">Transmembrane helix</keyword>
<keyword evidence="6" id="KW-0472">Membrane</keyword>
<accession>A0A9P8I6F0</accession>
<evidence type="ECO:0000256" key="5">
    <source>
        <dbReference type="SAM" id="MobiDB-lite"/>
    </source>
</evidence>
<feature type="transmembrane region" description="Helical" evidence="6">
    <location>
        <begin position="278"/>
        <end position="301"/>
    </location>
</feature>
<evidence type="ECO:0000313" key="8">
    <source>
        <dbReference type="Proteomes" id="UP000698800"/>
    </source>
</evidence>
<keyword evidence="6" id="KW-0812">Transmembrane</keyword>
<feature type="region of interest" description="Disordered" evidence="5">
    <location>
        <begin position="218"/>
        <end position="250"/>
    </location>
</feature>
<organism evidence="7 8">
    <name type="scientific">Glutinoglossum americanum</name>
    <dbReference type="NCBI Taxonomy" id="1670608"/>
    <lineage>
        <taxon>Eukaryota</taxon>
        <taxon>Fungi</taxon>
        <taxon>Dikarya</taxon>
        <taxon>Ascomycota</taxon>
        <taxon>Pezizomycotina</taxon>
        <taxon>Geoglossomycetes</taxon>
        <taxon>Geoglossales</taxon>
        <taxon>Geoglossaceae</taxon>
        <taxon>Glutinoglossum</taxon>
    </lineage>
</organism>
<evidence type="ECO:0000313" key="7">
    <source>
        <dbReference type="EMBL" id="KAH0544063.1"/>
    </source>
</evidence>
<dbReference type="GO" id="GO:0005634">
    <property type="term" value="C:nucleus"/>
    <property type="evidence" value="ECO:0007669"/>
    <property type="project" value="TreeGrafter"/>
</dbReference>
<reference evidence="7" key="1">
    <citation type="submission" date="2021-03" db="EMBL/GenBank/DDBJ databases">
        <title>Comparative genomics and phylogenomic investigation of the class Geoglossomycetes provide insights into ecological specialization and systematics.</title>
        <authorList>
            <person name="Melie T."/>
            <person name="Pirro S."/>
            <person name="Miller A.N."/>
            <person name="Quandt A."/>
        </authorList>
    </citation>
    <scope>NUCLEOTIDE SEQUENCE</scope>
    <source>
        <strain evidence="7">GBOQ0MN5Z8</strain>
    </source>
</reference>
<evidence type="ECO:0000256" key="3">
    <source>
        <dbReference type="ARBA" id="ARBA00019539"/>
    </source>
</evidence>
<comment type="subunit">
    <text evidence="1">Interacts with lipid droplet proteins.</text>
</comment>
<evidence type="ECO:0000256" key="1">
    <source>
        <dbReference type="ARBA" id="ARBA00011408"/>
    </source>
</evidence>
<dbReference type="Pfam" id="PF10300">
    <property type="entry name" value="Iml2-TPR_39"/>
    <property type="match status" value="1"/>
</dbReference>
<dbReference type="EMBL" id="JAGHQL010000023">
    <property type="protein sequence ID" value="KAH0544063.1"/>
    <property type="molecule type" value="Genomic_DNA"/>
</dbReference>
<evidence type="ECO:0000256" key="6">
    <source>
        <dbReference type="SAM" id="Phobius"/>
    </source>
</evidence>
<gene>
    <name evidence="7" type="ORF">FGG08_001681</name>
</gene>
<sequence>MNDDVESAEAGLDKGHSSFHKLGRGVVAFLKAALGFEPEAMREASECLRDAENSAWRDQRNAQRNIHSYRSAIYPPGSEFALCCAEAQLMCAVVGFLDESLTESIKAFYKLRKAYIALHAIAEAEGRYLRGKGHTVSARHSLELSGDIPDIDRYGISTSYASSGSTPPTSSPSVARTDEATELQMDPELEVSVDRLASTNEADENKRSSMIDARAAQLDSEESFEKLSPRPTANSTKASLSHVHTPAPETMPIESDITAEVSKHPIDAFIHSGTSLCFGLLLLIISMIPPAFGKLLYVIGVGGDREKGLRMLWQATKLENTNGAIAGLVVLGYYNGLAGFSDILPDQGDDDLVSHSTQRCQELLVRMRSRFPKSQLWLLEAARMEASNRRLEAALEILSTENKSPMRQVAALAMFERSLDSMYSHHYQDTADFFMKCVGLNNWSHALYYYIAGSAHVELYRKLKFSDPKQAEKHAEKAEELLRKAPALSGKKKFMARQLPLDIFVTRKVQKWQHRATEWDVSFVEAVGVSPIEEMTYMWNGFKRMEPSKLQDSLVALAWSTNSNEHWPRESLDEQAINAILRATILRSLERYNEARAILKTEILIHDRTAFKGHLRDDWTCPSAHYEMAVICWKERATRGEEAITECKEWLDKAAKWESYELEARIGLRVTTAQETLKVA</sequence>
<evidence type="ECO:0000256" key="2">
    <source>
        <dbReference type="ARBA" id="ARBA00018424"/>
    </source>
</evidence>
<protein>
    <recommendedName>
        <fullName evidence="2">Inclusion body clearance protein IML2</fullName>
    </recommendedName>
    <alternativeName>
        <fullName evidence="3">Inclusion body clearance protein iml2</fullName>
    </alternativeName>
</protein>
<dbReference type="PANTHER" id="PTHR31859:SF1">
    <property type="entry name" value="TETRATRICOPEPTIDE REPEAT PROTEIN 39C"/>
    <property type="match status" value="1"/>
</dbReference>
<dbReference type="AlphaFoldDB" id="A0A9P8I6F0"/>
<dbReference type="GO" id="GO:0005741">
    <property type="term" value="C:mitochondrial outer membrane"/>
    <property type="evidence" value="ECO:0007669"/>
    <property type="project" value="TreeGrafter"/>
</dbReference>
<evidence type="ECO:0000256" key="4">
    <source>
        <dbReference type="ARBA" id="ARBA00043897"/>
    </source>
</evidence>
<dbReference type="OrthoDB" id="2154985at2759"/>
<dbReference type="PANTHER" id="PTHR31859">
    <property type="entry name" value="TETRATRICOPEPTIDE REPEAT PROTEIN 39 FAMILY MEMBER"/>
    <property type="match status" value="1"/>
</dbReference>
<dbReference type="InterPro" id="IPR019412">
    <property type="entry name" value="IML2/TPR_39"/>
</dbReference>
<proteinExistence type="predicted"/>
<name>A0A9P8I6F0_9PEZI</name>
<comment type="caution">
    <text evidence="7">The sequence shown here is derived from an EMBL/GenBank/DDBJ whole genome shotgun (WGS) entry which is preliminary data.</text>
</comment>
<keyword evidence="8" id="KW-1185">Reference proteome</keyword>
<dbReference type="GO" id="GO:0005829">
    <property type="term" value="C:cytosol"/>
    <property type="evidence" value="ECO:0007669"/>
    <property type="project" value="TreeGrafter"/>
</dbReference>
<dbReference type="Proteomes" id="UP000698800">
    <property type="component" value="Unassembled WGS sequence"/>
</dbReference>